<dbReference type="Gene3D" id="1.10.472.10">
    <property type="entry name" value="Cyclin-like"/>
    <property type="match status" value="2"/>
</dbReference>
<reference evidence="8" key="1">
    <citation type="submission" date="2021-11" db="EMBL/GenBank/DDBJ databases">
        <authorList>
            <consortium name="Genoscope - CEA"/>
            <person name="William W."/>
        </authorList>
    </citation>
    <scope>NUCLEOTIDE SEQUENCE</scope>
</reference>
<dbReference type="InterPro" id="IPR048258">
    <property type="entry name" value="Cyclins_cyclin-box"/>
</dbReference>
<evidence type="ECO:0000256" key="2">
    <source>
        <dbReference type="ARBA" id="ARBA00023127"/>
    </source>
</evidence>
<evidence type="ECO:0008006" key="10">
    <source>
        <dbReference type="Google" id="ProtNLM"/>
    </source>
</evidence>
<evidence type="ECO:0000259" key="6">
    <source>
        <dbReference type="SMART" id="SM00385"/>
    </source>
</evidence>
<dbReference type="PROSITE" id="PS00292">
    <property type="entry name" value="CYCLINS"/>
    <property type="match status" value="1"/>
</dbReference>
<dbReference type="GO" id="GO:0051301">
    <property type="term" value="P:cell division"/>
    <property type="evidence" value="ECO:0007669"/>
    <property type="project" value="UniProtKB-KW"/>
</dbReference>
<feature type="domain" description="Cyclin-like" evidence="6">
    <location>
        <begin position="191"/>
        <end position="272"/>
    </location>
</feature>
<keyword evidence="1" id="KW-0132">Cell division</keyword>
<dbReference type="InterPro" id="IPR006671">
    <property type="entry name" value="Cyclin_N"/>
</dbReference>
<dbReference type="FunFam" id="1.10.472.10:FF:000001">
    <property type="entry name" value="G2/mitotic-specific cyclin"/>
    <property type="match status" value="1"/>
</dbReference>
<evidence type="ECO:0000256" key="3">
    <source>
        <dbReference type="ARBA" id="ARBA00023306"/>
    </source>
</evidence>
<dbReference type="AlphaFoldDB" id="A0A8J2SDZ0"/>
<comment type="caution">
    <text evidence="8">The sequence shown here is derived from an EMBL/GenBank/DDBJ whole genome shotgun (WGS) entry which is preliminary data.</text>
</comment>
<evidence type="ECO:0000256" key="5">
    <source>
        <dbReference type="SAM" id="MobiDB-lite"/>
    </source>
</evidence>
<comment type="similarity">
    <text evidence="4">Belongs to the cyclin family.</text>
</comment>
<dbReference type="PANTHER" id="PTHR10177">
    <property type="entry name" value="CYCLINS"/>
    <property type="match status" value="1"/>
</dbReference>
<name>A0A8J2SDZ0_9STRA</name>
<dbReference type="InterPro" id="IPR004367">
    <property type="entry name" value="Cyclin_C-dom"/>
</dbReference>
<dbReference type="SMART" id="SM01332">
    <property type="entry name" value="Cyclin_C"/>
    <property type="match status" value="1"/>
</dbReference>
<feature type="domain" description="Cyclin-like" evidence="6">
    <location>
        <begin position="94"/>
        <end position="178"/>
    </location>
</feature>
<dbReference type="PIRSF" id="PIRSF001771">
    <property type="entry name" value="Cyclin_A_B_D_E"/>
    <property type="match status" value="1"/>
</dbReference>
<dbReference type="InterPro" id="IPR013763">
    <property type="entry name" value="Cyclin-like_dom"/>
</dbReference>
<dbReference type="EMBL" id="CAKKNE010000002">
    <property type="protein sequence ID" value="CAH0368691.1"/>
    <property type="molecule type" value="Genomic_DNA"/>
</dbReference>
<dbReference type="GO" id="GO:0016538">
    <property type="term" value="F:cyclin-dependent protein serine/threonine kinase regulator activity"/>
    <property type="evidence" value="ECO:0007669"/>
    <property type="project" value="InterPro"/>
</dbReference>
<evidence type="ECO:0000256" key="4">
    <source>
        <dbReference type="RuleBase" id="RU000383"/>
    </source>
</evidence>
<dbReference type="Pfam" id="PF00134">
    <property type="entry name" value="Cyclin_N"/>
    <property type="match status" value="1"/>
</dbReference>
<evidence type="ECO:0000259" key="7">
    <source>
        <dbReference type="SMART" id="SM01332"/>
    </source>
</evidence>
<sequence length="305" mass="34525">MATRTSRAVFGDITNAGDSVAALAGKKPLKSERKADDVDARDASNPQAVTEYVNDMRAAAYVHFREKELETSVSPTYMRQQAHINEKMRAILIDWLVEVHLKFKLVPETLYLTVNLIDRYLLGSPVERSNLQLVGVSALLLASKYEEIYPPELKDLVYITDKAYTQEQILGMEEKMVKALKYKMTIASVHCFMMRYLKAGHADRRMVWLASYVAERMLQEYSMLKYLPSMVAACAVYVARKNLGRNAWSPTLLHYAQYPESDLHACLKDMHGVLHSTKGSLAAVKKKYSSEKYGTVATMPLKVLD</sequence>
<keyword evidence="2 4" id="KW-0195">Cyclin</keyword>
<dbReference type="SUPFAM" id="SSF47954">
    <property type="entry name" value="Cyclin-like"/>
    <property type="match status" value="2"/>
</dbReference>
<keyword evidence="9" id="KW-1185">Reference proteome</keyword>
<accession>A0A8J2SDZ0</accession>
<dbReference type="Pfam" id="PF02984">
    <property type="entry name" value="Cyclin_C"/>
    <property type="match status" value="1"/>
</dbReference>
<evidence type="ECO:0000256" key="1">
    <source>
        <dbReference type="ARBA" id="ARBA00022618"/>
    </source>
</evidence>
<keyword evidence="3" id="KW-0131">Cell cycle</keyword>
<organism evidence="8 9">
    <name type="scientific">Pelagomonas calceolata</name>
    <dbReference type="NCBI Taxonomy" id="35677"/>
    <lineage>
        <taxon>Eukaryota</taxon>
        <taxon>Sar</taxon>
        <taxon>Stramenopiles</taxon>
        <taxon>Ochrophyta</taxon>
        <taxon>Pelagophyceae</taxon>
        <taxon>Pelagomonadales</taxon>
        <taxon>Pelagomonadaceae</taxon>
        <taxon>Pelagomonas</taxon>
    </lineage>
</organism>
<dbReference type="InterPro" id="IPR039361">
    <property type="entry name" value="Cyclin"/>
</dbReference>
<protein>
    <recommendedName>
        <fullName evidence="10">Cyclin N-terminal domain-containing protein</fullName>
    </recommendedName>
</protein>
<dbReference type="SMART" id="SM00385">
    <property type="entry name" value="CYCLIN"/>
    <property type="match status" value="2"/>
</dbReference>
<dbReference type="GO" id="GO:0044772">
    <property type="term" value="P:mitotic cell cycle phase transition"/>
    <property type="evidence" value="ECO:0007669"/>
    <property type="project" value="InterPro"/>
</dbReference>
<dbReference type="InterPro" id="IPR046965">
    <property type="entry name" value="Cyclin_A/B-like"/>
</dbReference>
<dbReference type="InterPro" id="IPR036915">
    <property type="entry name" value="Cyclin-like_sf"/>
</dbReference>
<evidence type="ECO:0000313" key="8">
    <source>
        <dbReference type="EMBL" id="CAH0368691.1"/>
    </source>
</evidence>
<dbReference type="OrthoDB" id="5590282at2759"/>
<dbReference type="Proteomes" id="UP000789595">
    <property type="component" value="Unassembled WGS sequence"/>
</dbReference>
<evidence type="ECO:0000313" key="9">
    <source>
        <dbReference type="Proteomes" id="UP000789595"/>
    </source>
</evidence>
<feature type="compositionally biased region" description="Basic and acidic residues" evidence="5">
    <location>
        <begin position="29"/>
        <end position="42"/>
    </location>
</feature>
<gene>
    <name evidence="8" type="ORF">PECAL_2P17640</name>
</gene>
<feature type="region of interest" description="Disordered" evidence="5">
    <location>
        <begin position="27"/>
        <end position="46"/>
    </location>
</feature>
<proteinExistence type="inferred from homology"/>
<feature type="domain" description="Cyclin C-terminal" evidence="7">
    <location>
        <begin position="187"/>
        <end position="302"/>
    </location>
</feature>